<gene>
    <name evidence="1" type="ORF">LTS18_010658</name>
</gene>
<evidence type="ECO:0000313" key="2">
    <source>
        <dbReference type="Proteomes" id="UP001186974"/>
    </source>
</evidence>
<evidence type="ECO:0000313" key="1">
    <source>
        <dbReference type="EMBL" id="KAK3082241.1"/>
    </source>
</evidence>
<keyword evidence="2" id="KW-1185">Reference proteome</keyword>
<proteinExistence type="predicted"/>
<accession>A0ACC3DZV9</accession>
<name>A0ACC3DZV9_9PEZI</name>
<protein>
    <submittedName>
        <fullName evidence="1">Uncharacterized protein</fullName>
    </submittedName>
</protein>
<sequence>MIKETWNKTFGPRNELDADVYNEAVEQCYQCHEEIEPLNTKDPVIEQWTSPIVPGEPTRWQLLKASALYDAYYARPTFAFLVAGRELCYLKSHSGDADFKNSGTRTLVNALWSILRPGKVRPTSVEVSVDEMDVSEDSADDDAGLATSDYFSAAEG</sequence>
<reference evidence="1" key="1">
    <citation type="submission" date="2024-09" db="EMBL/GenBank/DDBJ databases">
        <title>Black Yeasts Isolated from many extreme environments.</title>
        <authorList>
            <person name="Coleine C."/>
            <person name="Stajich J.E."/>
            <person name="Selbmann L."/>
        </authorList>
    </citation>
    <scope>NUCLEOTIDE SEQUENCE</scope>
    <source>
        <strain evidence="1">CCFEE 5737</strain>
    </source>
</reference>
<dbReference type="Proteomes" id="UP001186974">
    <property type="component" value="Unassembled WGS sequence"/>
</dbReference>
<dbReference type="EMBL" id="JAWDJW010000003">
    <property type="protein sequence ID" value="KAK3082241.1"/>
    <property type="molecule type" value="Genomic_DNA"/>
</dbReference>
<organism evidence="1 2">
    <name type="scientific">Coniosporium uncinatum</name>
    <dbReference type="NCBI Taxonomy" id="93489"/>
    <lineage>
        <taxon>Eukaryota</taxon>
        <taxon>Fungi</taxon>
        <taxon>Dikarya</taxon>
        <taxon>Ascomycota</taxon>
        <taxon>Pezizomycotina</taxon>
        <taxon>Dothideomycetes</taxon>
        <taxon>Dothideomycetes incertae sedis</taxon>
        <taxon>Coniosporium</taxon>
    </lineage>
</organism>
<comment type="caution">
    <text evidence="1">The sequence shown here is derived from an EMBL/GenBank/DDBJ whole genome shotgun (WGS) entry which is preliminary data.</text>
</comment>